<evidence type="ECO:0000313" key="1">
    <source>
        <dbReference type="EMBL" id="PIW18794.1"/>
    </source>
</evidence>
<gene>
    <name evidence="1" type="ORF">COW36_03400</name>
</gene>
<sequence length="102" mass="11803">MGQPLKSGTISQINYENYLAVGEGRTGGSKENEFTQELKRILDNPEYKDVFKYGLFKSIFISAATNDQFNDLISSKLFLNWDRIRKQVEVQQTSFMAYYKSI</sequence>
<organism evidence="1 2">
    <name type="scientific">bacterium (Candidatus Blackallbacteria) CG17_big_fil_post_rev_8_21_14_2_50_48_46</name>
    <dbReference type="NCBI Taxonomy" id="2014261"/>
    <lineage>
        <taxon>Bacteria</taxon>
        <taxon>Candidatus Blackallbacteria</taxon>
    </lineage>
</organism>
<proteinExistence type="predicted"/>
<dbReference type="EMBL" id="PFFQ01000010">
    <property type="protein sequence ID" value="PIW18794.1"/>
    <property type="molecule type" value="Genomic_DNA"/>
</dbReference>
<protein>
    <submittedName>
        <fullName evidence="1">Uncharacterized protein</fullName>
    </submittedName>
</protein>
<name>A0A2M7G9K2_9BACT</name>
<accession>A0A2M7G9K2</accession>
<dbReference type="AlphaFoldDB" id="A0A2M7G9K2"/>
<dbReference type="Proteomes" id="UP000231019">
    <property type="component" value="Unassembled WGS sequence"/>
</dbReference>
<reference evidence="1 2" key="1">
    <citation type="submission" date="2017-09" db="EMBL/GenBank/DDBJ databases">
        <title>Depth-based differentiation of microbial function through sediment-hosted aquifers and enrichment of novel symbionts in the deep terrestrial subsurface.</title>
        <authorList>
            <person name="Probst A.J."/>
            <person name="Ladd B."/>
            <person name="Jarett J.K."/>
            <person name="Geller-Mcgrath D.E."/>
            <person name="Sieber C.M."/>
            <person name="Emerson J.B."/>
            <person name="Anantharaman K."/>
            <person name="Thomas B.C."/>
            <person name="Malmstrom R."/>
            <person name="Stieglmeier M."/>
            <person name="Klingl A."/>
            <person name="Woyke T."/>
            <person name="Ryan C.M."/>
            <person name="Banfield J.F."/>
        </authorList>
    </citation>
    <scope>NUCLEOTIDE SEQUENCE [LARGE SCALE GENOMIC DNA]</scope>
    <source>
        <strain evidence="1">CG17_big_fil_post_rev_8_21_14_2_50_48_46</strain>
    </source>
</reference>
<comment type="caution">
    <text evidence="1">The sequence shown here is derived from an EMBL/GenBank/DDBJ whole genome shotgun (WGS) entry which is preliminary data.</text>
</comment>
<evidence type="ECO:0000313" key="2">
    <source>
        <dbReference type="Proteomes" id="UP000231019"/>
    </source>
</evidence>